<dbReference type="GO" id="GO:0046872">
    <property type="term" value="F:metal ion binding"/>
    <property type="evidence" value="ECO:0007669"/>
    <property type="project" value="UniProtKB-KW"/>
</dbReference>
<accession>A0A9N7RPY8</accession>
<name>A0A9N7RPY8_STRHE</name>
<dbReference type="GO" id="GO:0016787">
    <property type="term" value="F:hydrolase activity"/>
    <property type="evidence" value="ECO:0007669"/>
    <property type="project" value="UniProtKB-KW"/>
</dbReference>
<evidence type="ECO:0000313" key="10">
    <source>
        <dbReference type="Proteomes" id="UP001153555"/>
    </source>
</evidence>
<dbReference type="AlphaFoldDB" id="A0A9N7RPY8"/>
<comment type="subcellular location">
    <subcellularLocation>
        <location evidence="2">Nucleus</location>
    </subcellularLocation>
</comment>
<proteinExistence type="inferred from homology"/>
<feature type="domain" description="DDE Tnp4" evidence="8">
    <location>
        <begin position="51"/>
        <end position="145"/>
    </location>
</feature>
<comment type="similarity">
    <text evidence="3">Belongs to the HARBI1 family.</text>
</comment>
<comment type="caution">
    <text evidence="9">The sequence shown here is derived from an EMBL/GenBank/DDBJ whole genome shotgun (WGS) entry which is preliminary data.</text>
</comment>
<dbReference type="Proteomes" id="UP001153555">
    <property type="component" value="Unassembled WGS sequence"/>
</dbReference>
<protein>
    <recommendedName>
        <fullName evidence="8">DDE Tnp4 domain-containing protein</fullName>
    </recommendedName>
</protein>
<keyword evidence="10" id="KW-1185">Reference proteome</keyword>
<dbReference type="OrthoDB" id="1414267at2759"/>
<dbReference type="InterPro" id="IPR045249">
    <property type="entry name" value="HARBI1-like"/>
</dbReference>
<organism evidence="9 10">
    <name type="scientific">Striga hermonthica</name>
    <name type="common">Purple witchweed</name>
    <name type="synonym">Buchnera hermonthica</name>
    <dbReference type="NCBI Taxonomy" id="68872"/>
    <lineage>
        <taxon>Eukaryota</taxon>
        <taxon>Viridiplantae</taxon>
        <taxon>Streptophyta</taxon>
        <taxon>Embryophyta</taxon>
        <taxon>Tracheophyta</taxon>
        <taxon>Spermatophyta</taxon>
        <taxon>Magnoliopsida</taxon>
        <taxon>eudicotyledons</taxon>
        <taxon>Gunneridae</taxon>
        <taxon>Pentapetalae</taxon>
        <taxon>asterids</taxon>
        <taxon>lamiids</taxon>
        <taxon>Lamiales</taxon>
        <taxon>Orobanchaceae</taxon>
        <taxon>Buchnereae</taxon>
        <taxon>Striga</taxon>
    </lineage>
</organism>
<reference evidence="9" key="1">
    <citation type="submission" date="2019-12" db="EMBL/GenBank/DDBJ databases">
        <authorList>
            <person name="Scholes J."/>
        </authorList>
    </citation>
    <scope>NUCLEOTIDE SEQUENCE</scope>
</reference>
<keyword evidence="7" id="KW-0539">Nucleus</keyword>
<keyword evidence="4" id="KW-0540">Nuclease</keyword>
<dbReference type="GO" id="GO:0004518">
    <property type="term" value="F:nuclease activity"/>
    <property type="evidence" value="ECO:0007669"/>
    <property type="project" value="UniProtKB-KW"/>
</dbReference>
<evidence type="ECO:0000313" key="9">
    <source>
        <dbReference type="EMBL" id="CAA0839868.1"/>
    </source>
</evidence>
<dbReference type="PANTHER" id="PTHR22930:SF259">
    <property type="entry name" value="OS08G0106900 PROTEIN"/>
    <property type="match status" value="1"/>
</dbReference>
<keyword evidence="5" id="KW-0479">Metal-binding</keyword>
<gene>
    <name evidence="9" type="ORF">SHERM_06333</name>
</gene>
<evidence type="ECO:0000259" key="8">
    <source>
        <dbReference type="Pfam" id="PF13359"/>
    </source>
</evidence>
<evidence type="ECO:0000256" key="1">
    <source>
        <dbReference type="ARBA" id="ARBA00001968"/>
    </source>
</evidence>
<sequence>MSYVDDSGTYEEEIDDLPEDIDSEFETVEDYDPLETSLMMGAQFQKLVNIYDSKFYVVDSGYAHISGSMTPYLGERYHLPEWLGSNQLSDNARELFNRRHATVRNVIERSFDLLKGKFPVIKGLVPNYKVHSQTDIVIACCVLHNFIRMHEPLENMPPEFSNPEYERRHDPTDRTFPFMSSNNSNVGAGEHCVLRDTIAQALWANRR</sequence>
<evidence type="ECO:0000256" key="2">
    <source>
        <dbReference type="ARBA" id="ARBA00004123"/>
    </source>
</evidence>
<evidence type="ECO:0000256" key="5">
    <source>
        <dbReference type="ARBA" id="ARBA00022723"/>
    </source>
</evidence>
<dbReference type="Pfam" id="PF13359">
    <property type="entry name" value="DDE_Tnp_4"/>
    <property type="match status" value="1"/>
</dbReference>
<evidence type="ECO:0000256" key="7">
    <source>
        <dbReference type="ARBA" id="ARBA00023242"/>
    </source>
</evidence>
<comment type="cofactor">
    <cofactor evidence="1">
        <name>a divalent metal cation</name>
        <dbReference type="ChEBI" id="CHEBI:60240"/>
    </cofactor>
</comment>
<evidence type="ECO:0000256" key="3">
    <source>
        <dbReference type="ARBA" id="ARBA00006958"/>
    </source>
</evidence>
<dbReference type="PANTHER" id="PTHR22930">
    <property type="match status" value="1"/>
</dbReference>
<dbReference type="EMBL" id="CACSLK010031655">
    <property type="protein sequence ID" value="CAA0839868.1"/>
    <property type="molecule type" value="Genomic_DNA"/>
</dbReference>
<dbReference type="GO" id="GO:0005634">
    <property type="term" value="C:nucleus"/>
    <property type="evidence" value="ECO:0007669"/>
    <property type="project" value="UniProtKB-SubCell"/>
</dbReference>
<evidence type="ECO:0000256" key="4">
    <source>
        <dbReference type="ARBA" id="ARBA00022722"/>
    </source>
</evidence>
<keyword evidence="6" id="KW-0378">Hydrolase</keyword>
<evidence type="ECO:0000256" key="6">
    <source>
        <dbReference type="ARBA" id="ARBA00022801"/>
    </source>
</evidence>
<dbReference type="InterPro" id="IPR027806">
    <property type="entry name" value="HARBI1_dom"/>
</dbReference>